<protein>
    <submittedName>
        <fullName evidence="1">9589_t:CDS:1</fullName>
    </submittedName>
</protein>
<evidence type="ECO:0000313" key="2">
    <source>
        <dbReference type="Proteomes" id="UP000789920"/>
    </source>
</evidence>
<reference evidence="1" key="1">
    <citation type="submission" date="2021-06" db="EMBL/GenBank/DDBJ databases">
        <authorList>
            <person name="Kallberg Y."/>
            <person name="Tangrot J."/>
            <person name="Rosling A."/>
        </authorList>
    </citation>
    <scope>NUCLEOTIDE SEQUENCE</scope>
    <source>
        <strain evidence="1">MA461A</strain>
    </source>
</reference>
<keyword evidence="2" id="KW-1185">Reference proteome</keyword>
<gene>
    <name evidence="1" type="ORF">RPERSI_LOCUS17047</name>
</gene>
<feature type="non-terminal residue" evidence="1">
    <location>
        <position position="1"/>
    </location>
</feature>
<comment type="caution">
    <text evidence="1">The sequence shown here is derived from an EMBL/GenBank/DDBJ whole genome shotgun (WGS) entry which is preliminary data.</text>
</comment>
<dbReference type="EMBL" id="CAJVQC010043131">
    <property type="protein sequence ID" value="CAG8776819.1"/>
    <property type="molecule type" value="Genomic_DNA"/>
</dbReference>
<sequence length="58" mass="6475">ILSFGEYISYLSQPPRKGVSHGWEGEPQPISHLGTSRGSVPESRFAVQETSQRTYPNK</sequence>
<organism evidence="1 2">
    <name type="scientific">Racocetra persica</name>
    <dbReference type="NCBI Taxonomy" id="160502"/>
    <lineage>
        <taxon>Eukaryota</taxon>
        <taxon>Fungi</taxon>
        <taxon>Fungi incertae sedis</taxon>
        <taxon>Mucoromycota</taxon>
        <taxon>Glomeromycotina</taxon>
        <taxon>Glomeromycetes</taxon>
        <taxon>Diversisporales</taxon>
        <taxon>Gigasporaceae</taxon>
        <taxon>Racocetra</taxon>
    </lineage>
</organism>
<proteinExistence type="predicted"/>
<dbReference type="Proteomes" id="UP000789920">
    <property type="component" value="Unassembled WGS sequence"/>
</dbReference>
<accession>A0ACA9R4K2</accession>
<name>A0ACA9R4K2_9GLOM</name>
<evidence type="ECO:0000313" key="1">
    <source>
        <dbReference type="EMBL" id="CAG8776819.1"/>
    </source>
</evidence>
<feature type="non-terminal residue" evidence="1">
    <location>
        <position position="58"/>
    </location>
</feature>